<name>A0A318SQ90_9BURK</name>
<protein>
    <submittedName>
        <fullName evidence="1">Heme oxygenase</fullName>
    </submittedName>
</protein>
<dbReference type="SUPFAM" id="SSF48613">
    <property type="entry name" value="Heme oxygenase-like"/>
    <property type="match status" value="1"/>
</dbReference>
<dbReference type="AlphaFoldDB" id="A0A318SQ90"/>
<organism evidence="1 2">
    <name type="scientific">Xylophilus ampelinus</name>
    <dbReference type="NCBI Taxonomy" id="54067"/>
    <lineage>
        <taxon>Bacteria</taxon>
        <taxon>Pseudomonadati</taxon>
        <taxon>Pseudomonadota</taxon>
        <taxon>Betaproteobacteria</taxon>
        <taxon>Burkholderiales</taxon>
        <taxon>Xylophilus</taxon>
    </lineage>
</organism>
<proteinExistence type="predicted"/>
<dbReference type="InterPro" id="IPR016084">
    <property type="entry name" value="Haem_Oase-like_multi-hlx"/>
</dbReference>
<evidence type="ECO:0000313" key="1">
    <source>
        <dbReference type="EMBL" id="PYE79182.1"/>
    </source>
</evidence>
<gene>
    <name evidence="1" type="ORF">DFQ15_103170</name>
</gene>
<dbReference type="Proteomes" id="UP000247540">
    <property type="component" value="Unassembled WGS sequence"/>
</dbReference>
<sequence length="220" mass="23060">MGGHALSRLPTLSSAFVTPSDSVAAAADPVAALRAATHGIHQQLDSALPLAAPDASLPDYVRHLQAVTWWLGALAPVWTTVGVPAEWPGLQGRRLARAEADLQDAHAPALAPTFHDTAAAHALRAGAAAEPLAYAWGLAYVVEGSQLGGAMLHRRLQARLAPHPLRYLQGDAAVGARWRTFMAELRAAVRTPAETAAAVRGAVAGFDALVGRFERMEVLA</sequence>
<dbReference type="CDD" id="cd19166">
    <property type="entry name" value="HemeO-bac"/>
    <property type="match status" value="1"/>
</dbReference>
<reference evidence="1 2" key="1">
    <citation type="submission" date="2018-06" db="EMBL/GenBank/DDBJ databases">
        <title>Genomic Encyclopedia of Type Strains, Phase III (KMG-III): the genomes of soil and plant-associated and newly described type strains.</title>
        <authorList>
            <person name="Whitman W."/>
        </authorList>
    </citation>
    <scope>NUCLEOTIDE SEQUENCE [LARGE SCALE GENOMIC DNA]</scope>
    <source>
        <strain evidence="1 2">CECT 7646</strain>
    </source>
</reference>
<accession>A0A318SQ90</accession>
<dbReference type="EMBL" id="QJTC01000003">
    <property type="protein sequence ID" value="PYE79182.1"/>
    <property type="molecule type" value="Genomic_DNA"/>
</dbReference>
<comment type="caution">
    <text evidence="1">The sequence shown here is derived from an EMBL/GenBank/DDBJ whole genome shotgun (WGS) entry which is preliminary data.</text>
</comment>
<evidence type="ECO:0000313" key="2">
    <source>
        <dbReference type="Proteomes" id="UP000247540"/>
    </source>
</evidence>
<keyword evidence="2" id="KW-1185">Reference proteome</keyword>
<dbReference type="Gene3D" id="1.20.910.10">
    <property type="entry name" value="Heme oxygenase-like"/>
    <property type="match status" value="1"/>
</dbReference>